<proteinExistence type="predicted"/>
<evidence type="ECO:0000313" key="1">
    <source>
        <dbReference type="EMBL" id="SDF98956.1"/>
    </source>
</evidence>
<keyword evidence="2" id="KW-1185">Reference proteome</keyword>
<name>A0A1G7QKC6_9PROT</name>
<protein>
    <submittedName>
        <fullName evidence="1">Protein ImuA</fullName>
    </submittedName>
</protein>
<dbReference type="PIRSF" id="PIRSF034285">
    <property type="entry name" value="UCP034285"/>
    <property type="match status" value="1"/>
</dbReference>
<dbReference type="SUPFAM" id="SSF52540">
    <property type="entry name" value="P-loop containing nucleoside triphosphate hydrolases"/>
    <property type="match status" value="1"/>
</dbReference>
<dbReference type="Proteomes" id="UP000199415">
    <property type="component" value="Unassembled WGS sequence"/>
</dbReference>
<dbReference type="RefSeq" id="WP_090019444.1">
    <property type="nucleotide sequence ID" value="NZ_FNCE01000004.1"/>
</dbReference>
<dbReference type="InterPro" id="IPR027417">
    <property type="entry name" value="P-loop_NTPase"/>
</dbReference>
<dbReference type="OrthoDB" id="7202530at2"/>
<reference evidence="1 2" key="1">
    <citation type="submission" date="2016-10" db="EMBL/GenBank/DDBJ databases">
        <authorList>
            <person name="de Groot N.N."/>
        </authorList>
    </citation>
    <scope>NUCLEOTIDE SEQUENCE [LARGE SCALE GENOMIC DNA]</scope>
    <source>
        <strain evidence="1 2">DSM 25584</strain>
    </source>
</reference>
<accession>A0A1G7QKC6</accession>
<dbReference type="STRING" id="1082479.SAMN05216241_10442"/>
<evidence type="ECO:0000313" key="2">
    <source>
        <dbReference type="Proteomes" id="UP000199415"/>
    </source>
</evidence>
<dbReference type="EMBL" id="FNCE01000004">
    <property type="protein sequence ID" value="SDF98956.1"/>
    <property type="molecule type" value="Genomic_DNA"/>
</dbReference>
<organism evidence="1 2">
    <name type="scientific">Limimonas halophila</name>
    <dbReference type="NCBI Taxonomy" id="1082479"/>
    <lineage>
        <taxon>Bacteria</taxon>
        <taxon>Pseudomonadati</taxon>
        <taxon>Pseudomonadota</taxon>
        <taxon>Alphaproteobacteria</taxon>
        <taxon>Rhodospirillales</taxon>
        <taxon>Rhodovibrionaceae</taxon>
        <taxon>Limimonas</taxon>
    </lineage>
</organism>
<sequence length="234" mass="24456">MADLDHLRARIRALERGNAPDAGVLPLGAEALDTALPGGGLARAAVHEVVPARTGWDDGPAAGFALALAGRALARADGPVLWVARTLDLYPPGIAGYGVPPARLLCARAPDDAGVLWTLEEALRCPALAAAVGEVGHLGRTSVRRLQLAAEAGGVTGLLLQRRRIPPTRAEPSAAVTRWRVGALPRISLTSGPRWRVELARVRGGLPTEFEVIWDDATGRFALAAPLRDRAAAG</sequence>
<dbReference type="Gene3D" id="3.40.50.300">
    <property type="entry name" value="P-loop containing nucleotide triphosphate hydrolases"/>
    <property type="match status" value="1"/>
</dbReference>
<dbReference type="InterPro" id="IPR017026">
    <property type="entry name" value="ImuA"/>
</dbReference>
<dbReference type="AlphaFoldDB" id="A0A1G7QKC6"/>
<gene>
    <name evidence="1" type="ORF">SAMN05216241_10442</name>
</gene>